<dbReference type="Proteomes" id="UP000553193">
    <property type="component" value="Unassembled WGS sequence"/>
</dbReference>
<accession>A0A840AB19</accession>
<name>A0A840AB19_9PROT</name>
<gene>
    <name evidence="1" type="ORF">GGQ83_000890</name>
</gene>
<evidence type="ECO:0000313" key="1">
    <source>
        <dbReference type="EMBL" id="MBB3897464.1"/>
    </source>
</evidence>
<organism evidence="1 2">
    <name type="scientific">Roseococcus suduntuyensis</name>
    <dbReference type="NCBI Taxonomy" id="455361"/>
    <lineage>
        <taxon>Bacteria</taxon>
        <taxon>Pseudomonadati</taxon>
        <taxon>Pseudomonadota</taxon>
        <taxon>Alphaproteobacteria</taxon>
        <taxon>Acetobacterales</taxon>
        <taxon>Roseomonadaceae</taxon>
        <taxon>Roseococcus</taxon>
    </lineage>
</organism>
<dbReference type="RefSeq" id="WP_184382378.1">
    <property type="nucleotide sequence ID" value="NZ_JACIDJ010000001.1"/>
</dbReference>
<dbReference type="AlphaFoldDB" id="A0A840AB19"/>
<protein>
    <submittedName>
        <fullName evidence="1">Uncharacterized protein</fullName>
    </submittedName>
</protein>
<comment type="caution">
    <text evidence="1">The sequence shown here is derived from an EMBL/GenBank/DDBJ whole genome shotgun (WGS) entry which is preliminary data.</text>
</comment>
<evidence type="ECO:0000313" key="2">
    <source>
        <dbReference type="Proteomes" id="UP000553193"/>
    </source>
</evidence>
<dbReference type="EMBL" id="JACIDJ010000001">
    <property type="protein sequence ID" value="MBB3897464.1"/>
    <property type="molecule type" value="Genomic_DNA"/>
</dbReference>
<reference evidence="1 2" key="1">
    <citation type="submission" date="2020-08" db="EMBL/GenBank/DDBJ databases">
        <title>Genomic Encyclopedia of Type Strains, Phase IV (KMG-IV): sequencing the most valuable type-strain genomes for metagenomic binning, comparative biology and taxonomic classification.</title>
        <authorList>
            <person name="Goeker M."/>
        </authorList>
    </citation>
    <scope>NUCLEOTIDE SEQUENCE [LARGE SCALE GENOMIC DNA]</scope>
    <source>
        <strain evidence="1 2">DSM 19979</strain>
    </source>
</reference>
<proteinExistence type="predicted"/>
<sequence length="181" mass="19626">MDSVAADRVAAGRLWQGLSEPSHAIRAADRYFALMGRPMMQVRRANGEAVLLALDPATGAFLPSYALQNRFRDGLLDAQPLDHAAFHALVRRWRARALAECEASPILWTRTTDADFPYAATRAGQKLALRCGGHLAEPSWTLFAAGEEVGELTAWPAAWNCEEPRVSGARAAWAASRLAAG</sequence>
<keyword evidence="2" id="KW-1185">Reference proteome</keyword>